<dbReference type="InterPro" id="IPR011050">
    <property type="entry name" value="Pectin_lyase_fold/virulence"/>
</dbReference>
<name>A0A386HUS4_9BACT</name>
<gene>
    <name evidence="2" type="ORF">D6B99_08640</name>
</gene>
<dbReference type="GO" id="GO:0016829">
    <property type="term" value="F:lyase activity"/>
    <property type="evidence" value="ECO:0007669"/>
    <property type="project" value="UniProtKB-KW"/>
</dbReference>
<reference evidence="2 3" key="1">
    <citation type="submission" date="2018-09" db="EMBL/GenBank/DDBJ databases">
        <title>Arachidicoccus sp. nov., a bacterium isolated from soil.</title>
        <authorList>
            <person name="Weon H.-Y."/>
            <person name="Kwon S.-W."/>
            <person name="Lee S.A."/>
        </authorList>
    </citation>
    <scope>NUCLEOTIDE SEQUENCE [LARGE SCALE GENOMIC DNA]</scope>
    <source>
        <strain evidence="2 3">KIS59-12</strain>
    </source>
</reference>
<keyword evidence="3" id="KW-1185">Reference proteome</keyword>
<proteinExistence type="predicted"/>
<dbReference type="Proteomes" id="UP000266118">
    <property type="component" value="Chromosome"/>
</dbReference>
<accession>A0A386HUS4</accession>
<feature type="domain" description="DUF6298" evidence="1">
    <location>
        <begin position="466"/>
        <end position="952"/>
    </location>
</feature>
<dbReference type="Pfam" id="PF19815">
    <property type="entry name" value="DUF6298"/>
    <property type="match status" value="1"/>
</dbReference>
<dbReference type="SUPFAM" id="SSF51126">
    <property type="entry name" value="Pectin lyase-like"/>
    <property type="match status" value="1"/>
</dbReference>
<dbReference type="KEGG" id="ark:D6B99_08640"/>
<dbReference type="InterPro" id="IPR017853">
    <property type="entry name" value="GH"/>
</dbReference>
<dbReference type="Gene3D" id="2.160.20.10">
    <property type="entry name" value="Single-stranded right-handed beta-helix, Pectin lyase-like"/>
    <property type="match status" value="1"/>
</dbReference>
<evidence type="ECO:0000313" key="3">
    <source>
        <dbReference type="Proteomes" id="UP000266118"/>
    </source>
</evidence>
<dbReference type="EMBL" id="CP032489">
    <property type="protein sequence ID" value="AYD49361.1"/>
    <property type="molecule type" value="Genomic_DNA"/>
</dbReference>
<dbReference type="OrthoDB" id="5488826at2"/>
<evidence type="ECO:0000313" key="2">
    <source>
        <dbReference type="EMBL" id="AYD49361.1"/>
    </source>
</evidence>
<keyword evidence="2" id="KW-0456">Lyase</keyword>
<dbReference type="SUPFAM" id="SSF51445">
    <property type="entry name" value="(Trans)glycosidases"/>
    <property type="match status" value="1"/>
</dbReference>
<dbReference type="AlphaFoldDB" id="A0A386HUS4"/>
<evidence type="ECO:0000259" key="1">
    <source>
        <dbReference type="Pfam" id="PF19815"/>
    </source>
</evidence>
<dbReference type="InterPro" id="IPR046265">
    <property type="entry name" value="DUF6298"/>
</dbReference>
<sequence>MILGGIHSAVFGQKKKKKKEIPPPIFVAKGGNLIYTPDSLGNRIVDFSYCGYMASEQPIPNVSVKVTVPLKSGDATLRIQSALDYVANLPVDRNGFRGAVLLEKGTYHISGTLKMNASGVVLRGSGMGKEGTILFADGTDRATLIIVSGKGDRKVGMPTTITSSYVPVNATKIPVANMVDFKIGDNVMIHRPCTDKWIDVMRTKSFGGGLSALGWKSDQLDIYWDRKIVAKDGDSLVLDAPLTIALDKKYGGGTIAKYTWPGRISQVGIENLSCVSAYDHSNPKDEAHRWMAITMNNIEDGWVRRIQFEHFAGSAVDLLSTTKRITVEDCKSLDPISEIGGQRRYTFWTSGQQTLFQRLYSEHGYHDFAVGYCAPGPNAFVQCQSHESLSYSGAISALTSGVLFDVIRLDGQALSYKNLGQDEQGAGWNTLNSVFWNTFAGRVDCYKPPTAENYAFGTWAQFQGDGYWSESNNWITPRSFFYAQLQQRLHKDIDKQAILLPIESEASSSPTAAEAAKLTAESYKPAITISDWINHITATYPISLNNNNAKTIDAIGIEKQVVVAKAPPMVLLNGWLTRGGKILTGKRDYAPWWNGSLKPDWIKNAVPAITRFVPGRIGTGFTDDLDSVTYRMKKNNIEVMEQNYALWYDRRRDDHERIRRIDGDVWAPFYELPFARTGIGTAWDGLSKYDLTKYNKWYWSRLKQFADLADEKGLVLIHHNYFQHNIIEAGAHYVDFPWRPVNNINNTGFPEPIHFAGDKRLFMADQFYNVNNPIRRRLHQAFIDQCLNNFKDNSGVIQFICEEYTGPLSFVQFWLNTILEWEKKTGHNETIGLSTTKDVQDGILADSKLAKAISVIDIRYWYYQANGTTYAPLGGKSLAPRQWARQLKPKATSFEQVYRAVREYKDKYPSKAVMYSAEGYDNYGWASFIAGGSLAPLPKALPVEFLTDAAQMHPIDISDKATNQWALGGKNGVIVYSEGNESISVNLKNAKGTYSLKWINPETGMQIGNTKDLQNVSAVNVKCDANTSGPIVMWLCKSK</sequence>
<organism evidence="2 3">
    <name type="scientific">Arachidicoccus soli</name>
    <dbReference type="NCBI Taxonomy" id="2341117"/>
    <lineage>
        <taxon>Bacteria</taxon>
        <taxon>Pseudomonadati</taxon>
        <taxon>Bacteroidota</taxon>
        <taxon>Chitinophagia</taxon>
        <taxon>Chitinophagales</taxon>
        <taxon>Chitinophagaceae</taxon>
        <taxon>Arachidicoccus</taxon>
    </lineage>
</organism>
<protein>
    <submittedName>
        <fullName evidence="2">Pectate lyase</fullName>
    </submittedName>
</protein>
<dbReference type="InterPro" id="IPR012334">
    <property type="entry name" value="Pectin_lyas_fold"/>
</dbReference>